<dbReference type="InterPro" id="IPR041657">
    <property type="entry name" value="HTH_17"/>
</dbReference>
<dbReference type="SUPFAM" id="SSF46955">
    <property type="entry name" value="Putative DNA-binding domain"/>
    <property type="match status" value="1"/>
</dbReference>
<sequence length="72" mass="8064">MIAANETDFLLPKEVAALLHVSPKTVARWATQQKLPYVKTLGGHRRFPADQIEALVRRLAEEGRTLEEPVGE</sequence>
<dbReference type="Gene3D" id="1.10.1660.10">
    <property type="match status" value="1"/>
</dbReference>
<comment type="caution">
    <text evidence="2">The sequence shown here is derived from an EMBL/GenBank/DDBJ whole genome shotgun (WGS) entry which is preliminary data.</text>
</comment>
<feature type="domain" description="Helix-turn-helix" evidence="1">
    <location>
        <begin position="12"/>
        <end position="58"/>
    </location>
</feature>
<reference evidence="2 3" key="1">
    <citation type="journal article" date="2019" name="Nat. Microbiol.">
        <title>Mediterranean grassland soil C-N compound turnover is dependent on rainfall and depth, and is mediated by genomically divergent microorganisms.</title>
        <authorList>
            <person name="Diamond S."/>
            <person name="Andeer P.F."/>
            <person name="Li Z."/>
            <person name="Crits-Christoph A."/>
            <person name="Burstein D."/>
            <person name="Anantharaman K."/>
            <person name="Lane K.R."/>
            <person name="Thomas B.C."/>
            <person name="Pan C."/>
            <person name="Northen T.R."/>
            <person name="Banfield J.F."/>
        </authorList>
    </citation>
    <scope>NUCLEOTIDE SEQUENCE [LARGE SCALE GENOMIC DNA]</scope>
    <source>
        <strain evidence="2">NP_5</strain>
    </source>
</reference>
<dbReference type="CDD" id="cd04762">
    <property type="entry name" value="HTH_MerR-trunc"/>
    <property type="match status" value="1"/>
</dbReference>
<dbReference type="NCBIfam" id="TIGR01764">
    <property type="entry name" value="excise"/>
    <property type="match status" value="1"/>
</dbReference>
<evidence type="ECO:0000313" key="2">
    <source>
        <dbReference type="EMBL" id="TMJ11223.1"/>
    </source>
</evidence>
<protein>
    <submittedName>
        <fullName evidence="2">Helix-turn-helix domain-containing protein</fullName>
    </submittedName>
</protein>
<name>A0A537LT84_9BACT</name>
<dbReference type="Proteomes" id="UP000320393">
    <property type="component" value="Unassembled WGS sequence"/>
</dbReference>
<organism evidence="2 3">
    <name type="scientific">Candidatus Segetimicrobium genomatis</name>
    <dbReference type="NCBI Taxonomy" id="2569760"/>
    <lineage>
        <taxon>Bacteria</taxon>
        <taxon>Bacillati</taxon>
        <taxon>Candidatus Sysuimicrobiota</taxon>
        <taxon>Candidatus Sysuimicrobiia</taxon>
        <taxon>Candidatus Sysuimicrobiales</taxon>
        <taxon>Candidatus Segetimicrobiaceae</taxon>
        <taxon>Candidatus Segetimicrobium</taxon>
    </lineage>
</organism>
<accession>A0A537LT84</accession>
<dbReference type="AlphaFoldDB" id="A0A537LT84"/>
<evidence type="ECO:0000259" key="1">
    <source>
        <dbReference type="Pfam" id="PF12728"/>
    </source>
</evidence>
<dbReference type="EMBL" id="VBAM01000241">
    <property type="protein sequence ID" value="TMJ11223.1"/>
    <property type="molecule type" value="Genomic_DNA"/>
</dbReference>
<gene>
    <name evidence="2" type="ORF">E6H02_07085</name>
</gene>
<evidence type="ECO:0000313" key="3">
    <source>
        <dbReference type="Proteomes" id="UP000320393"/>
    </source>
</evidence>
<dbReference type="Pfam" id="PF12728">
    <property type="entry name" value="HTH_17"/>
    <property type="match status" value="1"/>
</dbReference>
<dbReference type="InterPro" id="IPR010093">
    <property type="entry name" value="SinI_DNA-bd"/>
</dbReference>
<proteinExistence type="predicted"/>
<dbReference type="InterPro" id="IPR009061">
    <property type="entry name" value="DNA-bd_dom_put_sf"/>
</dbReference>
<dbReference type="GO" id="GO:0003677">
    <property type="term" value="F:DNA binding"/>
    <property type="evidence" value="ECO:0007669"/>
    <property type="project" value="InterPro"/>
</dbReference>